<dbReference type="Proteomes" id="UP000708208">
    <property type="component" value="Unassembled WGS sequence"/>
</dbReference>
<gene>
    <name evidence="1" type="ORF">AFUS01_LOCUS17230</name>
</gene>
<keyword evidence="2" id="KW-1185">Reference proteome</keyword>
<protein>
    <submittedName>
        <fullName evidence="1">Uncharacterized protein</fullName>
    </submittedName>
</protein>
<feature type="non-terminal residue" evidence="1">
    <location>
        <position position="1"/>
    </location>
</feature>
<reference evidence="1" key="1">
    <citation type="submission" date="2021-06" db="EMBL/GenBank/DDBJ databases">
        <authorList>
            <person name="Hodson N. C."/>
            <person name="Mongue J. A."/>
            <person name="Jaron S. K."/>
        </authorList>
    </citation>
    <scope>NUCLEOTIDE SEQUENCE</scope>
</reference>
<comment type="caution">
    <text evidence="1">The sequence shown here is derived from an EMBL/GenBank/DDBJ whole genome shotgun (WGS) entry which is preliminary data.</text>
</comment>
<name>A0A8J2JVW5_9HEXA</name>
<dbReference type="AlphaFoldDB" id="A0A8J2JVW5"/>
<dbReference type="EMBL" id="CAJVCH010163752">
    <property type="protein sequence ID" value="CAG7728453.1"/>
    <property type="molecule type" value="Genomic_DNA"/>
</dbReference>
<organism evidence="1 2">
    <name type="scientific">Allacma fusca</name>
    <dbReference type="NCBI Taxonomy" id="39272"/>
    <lineage>
        <taxon>Eukaryota</taxon>
        <taxon>Metazoa</taxon>
        <taxon>Ecdysozoa</taxon>
        <taxon>Arthropoda</taxon>
        <taxon>Hexapoda</taxon>
        <taxon>Collembola</taxon>
        <taxon>Symphypleona</taxon>
        <taxon>Sminthuridae</taxon>
        <taxon>Allacma</taxon>
    </lineage>
</organism>
<accession>A0A8J2JVW5</accession>
<evidence type="ECO:0000313" key="2">
    <source>
        <dbReference type="Proteomes" id="UP000708208"/>
    </source>
</evidence>
<sequence length="62" mass="7117">GKCLFEEFLKPQNYSTVPDIIEFSETTPLKRKDFSVLGVIIQYRLGRCYESKASKPPLYNSA</sequence>
<evidence type="ECO:0000313" key="1">
    <source>
        <dbReference type="EMBL" id="CAG7728453.1"/>
    </source>
</evidence>
<proteinExistence type="predicted"/>